<dbReference type="AlphaFoldDB" id="A0A8C5MN71"/>
<dbReference type="SUPFAM" id="SSF57850">
    <property type="entry name" value="RING/U-box"/>
    <property type="match status" value="1"/>
</dbReference>
<sequence>MEIDPLKAELSCTICYEIYTDPVTLICGHSYCKIVGDRVPWGRYPSV</sequence>
<evidence type="ECO:0000259" key="4">
    <source>
        <dbReference type="Pfam" id="PF13445"/>
    </source>
</evidence>
<dbReference type="InterPro" id="IPR013083">
    <property type="entry name" value="Znf_RING/FYVE/PHD"/>
</dbReference>
<evidence type="ECO:0000256" key="2">
    <source>
        <dbReference type="ARBA" id="ARBA00022771"/>
    </source>
</evidence>
<reference evidence="5" key="2">
    <citation type="submission" date="2025-09" db="UniProtKB">
        <authorList>
            <consortium name="Ensembl"/>
        </authorList>
    </citation>
    <scope>IDENTIFICATION</scope>
</reference>
<protein>
    <recommendedName>
        <fullName evidence="4">Zinc finger RING-type eukaryotic domain-containing protein</fullName>
    </recommendedName>
</protein>
<evidence type="ECO:0000313" key="6">
    <source>
        <dbReference type="Proteomes" id="UP000694569"/>
    </source>
</evidence>
<dbReference type="OrthoDB" id="654191at2759"/>
<dbReference type="GO" id="GO:0008270">
    <property type="term" value="F:zinc ion binding"/>
    <property type="evidence" value="ECO:0007669"/>
    <property type="project" value="UniProtKB-KW"/>
</dbReference>
<dbReference type="Pfam" id="PF13445">
    <property type="entry name" value="zf-RING_UBOX"/>
    <property type="match status" value="1"/>
</dbReference>
<keyword evidence="3" id="KW-0862">Zinc</keyword>
<proteinExistence type="predicted"/>
<dbReference type="Proteomes" id="UP000694569">
    <property type="component" value="Unplaced"/>
</dbReference>
<keyword evidence="2" id="KW-0863">Zinc-finger</keyword>
<dbReference type="Ensembl" id="ENSLLET00000017129.1">
    <property type="protein sequence ID" value="ENSLLEP00000016502.1"/>
    <property type="gene ID" value="ENSLLEG00000010496.1"/>
</dbReference>
<evidence type="ECO:0000256" key="3">
    <source>
        <dbReference type="ARBA" id="ARBA00022833"/>
    </source>
</evidence>
<accession>A0A8C5MN71</accession>
<dbReference type="InterPro" id="IPR027370">
    <property type="entry name" value="Znf-RING_euk"/>
</dbReference>
<keyword evidence="6" id="KW-1185">Reference proteome</keyword>
<feature type="domain" description="Zinc finger RING-type eukaryotic" evidence="4">
    <location>
        <begin position="12"/>
        <end position="33"/>
    </location>
</feature>
<keyword evidence="1" id="KW-0479">Metal-binding</keyword>
<name>A0A8C5MN71_9ANUR</name>
<dbReference type="Gene3D" id="3.30.40.10">
    <property type="entry name" value="Zinc/RING finger domain, C3HC4 (zinc finger)"/>
    <property type="match status" value="1"/>
</dbReference>
<reference evidence="5" key="1">
    <citation type="submission" date="2025-08" db="UniProtKB">
        <authorList>
            <consortium name="Ensembl"/>
        </authorList>
    </citation>
    <scope>IDENTIFICATION</scope>
</reference>
<evidence type="ECO:0000256" key="1">
    <source>
        <dbReference type="ARBA" id="ARBA00022723"/>
    </source>
</evidence>
<organism evidence="5 6">
    <name type="scientific">Leptobrachium leishanense</name>
    <name type="common">Leishan spiny toad</name>
    <dbReference type="NCBI Taxonomy" id="445787"/>
    <lineage>
        <taxon>Eukaryota</taxon>
        <taxon>Metazoa</taxon>
        <taxon>Chordata</taxon>
        <taxon>Craniata</taxon>
        <taxon>Vertebrata</taxon>
        <taxon>Euteleostomi</taxon>
        <taxon>Amphibia</taxon>
        <taxon>Batrachia</taxon>
        <taxon>Anura</taxon>
        <taxon>Pelobatoidea</taxon>
        <taxon>Megophryidae</taxon>
        <taxon>Leptobrachium</taxon>
    </lineage>
</organism>
<evidence type="ECO:0000313" key="5">
    <source>
        <dbReference type="Ensembl" id="ENSLLEP00000016502.1"/>
    </source>
</evidence>